<feature type="domain" description="PKD" evidence="1">
    <location>
        <begin position="888"/>
        <end position="938"/>
    </location>
</feature>
<feature type="domain" description="PKD" evidence="1">
    <location>
        <begin position="978"/>
        <end position="1028"/>
    </location>
</feature>
<name>H8GNN3_METAL</name>
<dbReference type="SMART" id="SM00089">
    <property type="entry name" value="PKD"/>
    <property type="match status" value="13"/>
</dbReference>
<dbReference type="PANTHER" id="PTHR46534:SF1">
    <property type="entry name" value="IGGFC-BINDING PROTEIN N-TERMINAL DOMAIN-CONTAINING PROTEIN"/>
    <property type="match status" value="1"/>
</dbReference>
<dbReference type="HOGENOM" id="CLU_238716_0_0_6"/>
<dbReference type="Pfam" id="PF17517">
    <property type="entry name" value="IgGFc_binding"/>
    <property type="match status" value="1"/>
</dbReference>
<gene>
    <name evidence="2" type="ORF">Metal_3113</name>
</gene>
<evidence type="ECO:0000259" key="1">
    <source>
        <dbReference type="PROSITE" id="PS50093"/>
    </source>
</evidence>
<dbReference type="InterPro" id="IPR013783">
    <property type="entry name" value="Ig-like_fold"/>
</dbReference>
<sequence>MKLELKSRLLGLLQIHFFVAVALGVIPPAFAAPDNQGKAFVLGFMENYDGGGSVSFYLTAAKATTVTVQGAGFGPADFSVDPGTITPVSLPVTVRATGSGRIEDKGLLLSAPDEFVVYGLNQKVFTTDAYLGLPIDSSGTEYIVPSMANAKKSLPGELLIIAYEDGTEVTITPKAKTLEGPDVKSIKAGKSARFTLNRLQSIQFKAKGGTAADLTGSAVISSKPVSVFGGHQCGVVPARALACDHLVEQIPPIDTWGTSFLTTPLATRTGGDIFRILAAKNGTKVDIDGKTVAKLKRGKFKQVDLASGSFHQITTSGPALVVQYSKGTTADRVVSDPFMMIIPPTEQFGADYLISTPPEDPVRFENYINIVAPTDKLGGLRLDGNAISGPFTAIGATGFSGAQIKVDIGVHQISHDPQNVPFGVYSYGFAASDSYGYSGGARLAKIADECSPTETVPADGIDNDCDRRIDEELFNGIDDDGDGKIDEDLARVRPPIADTGGTYTVNEGSSVALNGANSEHDPYGDTLTFEWDLDNDGSFETSGATPSFQGIDGPSVQTVVLRVTGQGGVNQVSTTITVDNVAPAVDAGADAAIDEGAAFSQAGTFIDPGTDSWTATVDYGDGTSGELALNGKTFGLEHTYHANGAYTVTVTVTDDDGGSGSDTVQVTVNNVAPAVNAGADAVIDEGAAFSQTGSFVDPGPGPWSATVDYGDGTSGELALNGKTFSLEHLYRDNGNYTVTVTVTDEKGAAGSDTVQVTANNVAPVVDAGADAVIDEGAAFSQTGSFVDPGPGPWSATVDYGDGTSGELALTGKHFSLNHVYGDNGVYTVTVMVTDEKGAVGSDTVQVTVNNVAPMVDAGADAAIDEGAAFSEAGSFVDPGPGPWSATVDYGDGTSGELALNGKHFSLNHVYGDNGVYTVTVTVTDEKGAAGSDTVQVTVNNVAPVVDAGADAVIDEGAAFSQTGSFADPGPGPWSATVDYGDGTSGELALNGKTFSLEHLYRDNGNYTVTVTVTDEKGAAGSDTVQVTVNNVAPVVDAGADAVIDEGATFSQAGSFVDPGPGPWSATVDYGDGTSGELALTGKNFSLNHVYGDNGVYTVIVTVTDEKRAVGSDTVQITVNNVAPAVDAGADAAIDEGAAFISQTGSFIDSGPGPWSATVDYGDGTSGELALNGKTFSLEHLYRDNGSYTVTVTVTDEKGAVGSDTVQVTVNNVAPVVDAGADAAIDEGTAFISQTGSFIDSGPGPWSATVDYGDGTSGELALTGKNFSLNHVYGDNGVYTVTVTVTDEKGAAGSDTVQVTVNNVAPVVDAGADAAIDEGAAFSQTGSFADPGPGPWSATVDYGDGTSGELALNGKTFSLEHLYRDNGNYTVAVTVTDEKGAAGSDTVQVTVNNVAPVVDAGADTTIGEGAAFSQTGSFVDPGPGPWSATIDYGDGTSGELALNGKHFSLNHVYGDNGVYTVAVAVTDEKGAVGSDTVQVTVNNVAPVVDAGVDAAIDEGATLRQTGSFVDSGPGPWSATVNYGDGTGVQPLTLAGKNFSLNHVYGNNGAYTVTVTVTDEMGATGNDTVRVTVNNVAPEVYAGADATIDEGAAFSQTGSFADSGTGPWSAIVNYGDGTGIHSLTLAGKNFSLNHVYGDNGVYTVTVMVTDEKGAVGSDTARVTVNNVAPTITDASWYSCEGGAVVVTYSDPANALESYVLTINWSVETCSSSTESCSTTNYQQTVNNYSSGDPVALDYEPEHSAFIVYSASEPTSLTVSDKDGGSDTTATLPDLCAG</sequence>
<dbReference type="Proteomes" id="UP000005090">
    <property type="component" value="Chromosome"/>
</dbReference>
<dbReference type="PROSITE" id="PS50093">
    <property type="entry name" value="PKD"/>
    <property type="match status" value="12"/>
</dbReference>
<feature type="domain" description="PKD" evidence="1">
    <location>
        <begin position="618"/>
        <end position="668"/>
    </location>
</feature>
<proteinExistence type="predicted"/>
<feature type="domain" description="PKD" evidence="1">
    <location>
        <begin position="1611"/>
        <end position="1662"/>
    </location>
</feature>
<reference evidence="2 3" key="1">
    <citation type="journal article" date="2013" name="Genome Announc.">
        <title>Genome Sequence of the Obligate Gammaproteobacterial Methanotroph Methylomicrobium album Strain BG8.</title>
        <authorList>
            <person name="Kits K.D."/>
            <person name="Kalyuzhnaya M.G."/>
            <person name="Klotz M.G."/>
            <person name="Jetten M.S."/>
            <person name="Op den Camp H.J."/>
            <person name="Vuilleumier S."/>
            <person name="Bringel F."/>
            <person name="Dispirito A.A."/>
            <person name="Murrell J.C."/>
            <person name="Bruce D."/>
            <person name="Cheng J.F."/>
            <person name="Copeland A."/>
            <person name="Goodwin L."/>
            <person name="Hauser L."/>
            <person name="Lajus A."/>
            <person name="Land M.L."/>
            <person name="Lapidus A."/>
            <person name="Lucas S."/>
            <person name="Medigue C."/>
            <person name="Pitluck S."/>
            <person name="Woyke T."/>
            <person name="Zeytun A."/>
            <person name="Stein L.Y."/>
        </authorList>
    </citation>
    <scope>NUCLEOTIDE SEQUENCE [LARGE SCALE GENOMIC DNA]</scope>
    <source>
        <strain evidence="2 3">BG8</strain>
    </source>
</reference>
<evidence type="ECO:0000313" key="3">
    <source>
        <dbReference type="Proteomes" id="UP000005090"/>
    </source>
</evidence>
<dbReference type="EMBL" id="CM001475">
    <property type="protein sequence ID" value="EIC30789.1"/>
    <property type="molecule type" value="Genomic_DNA"/>
</dbReference>
<dbReference type="InterPro" id="IPR000601">
    <property type="entry name" value="PKD_dom"/>
</dbReference>
<feature type="domain" description="PKD" evidence="1">
    <location>
        <begin position="708"/>
        <end position="758"/>
    </location>
</feature>
<dbReference type="CDD" id="cd00146">
    <property type="entry name" value="PKD"/>
    <property type="match status" value="9"/>
</dbReference>
<protein>
    <recommendedName>
        <fullName evidence="1">PKD domain-containing protein</fullName>
    </recommendedName>
</protein>
<dbReference type="InterPro" id="IPR022409">
    <property type="entry name" value="PKD/Chitinase_dom"/>
</dbReference>
<feature type="domain" description="PKD" evidence="1">
    <location>
        <begin position="1250"/>
        <end position="1300"/>
    </location>
</feature>
<dbReference type="STRING" id="686340.Metal_3113"/>
<organism evidence="2 3">
    <name type="scientific">Methylomicrobium album BG8</name>
    <dbReference type="NCBI Taxonomy" id="686340"/>
    <lineage>
        <taxon>Bacteria</taxon>
        <taxon>Pseudomonadati</taxon>
        <taxon>Pseudomonadota</taxon>
        <taxon>Gammaproteobacteria</taxon>
        <taxon>Methylococcales</taxon>
        <taxon>Methylococcaceae</taxon>
        <taxon>Methylomicrobium</taxon>
    </lineage>
</organism>
<keyword evidence="3" id="KW-1185">Reference proteome</keyword>
<dbReference type="InterPro" id="IPR035986">
    <property type="entry name" value="PKD_dom_sf"/>
</dbReference>
<dbReference type="Pfam" id="PF18911">
    <property type="entry name" value="PKD_4"/>
    <property type="match status" value="12"/>
</dbReference>
<dbReference type="eggNOG" id="COG3291">
    <property type="taxonomic scope" value="Bacteria"/>
</dbReference>
<feature type="domain" description="PKD" evidence="1">
    <location>
        <begin position="1520"/>
        <end position="1571"/>
    </location>
</feature>
<dbReference type="SUPFAM" id="SSF49299">
    <property type="entry name" value="PKD domain"/>
    <property type="match status" value="12"/>
</dbReference>
<evidence type="ECO:0000313" key="2">
    <source>
        <dbReference type="EMBL" id="EIC30789.1"/>
    </source>
</evidence>
<dbReference type="PANTHER" id="PTHR46534">
    <property type="entry name" value="IGGFC_BINDING DOMAIN-CONTAINING PROTEIN"/>
    <property type="match status" value="1"/>
</dbReference>
<dbReference type="Gene3D" id="2.60.40.10">
    <property type="entry name" value="Immunoglobulins"/>
    <property type="match status" value="13"/>
</dbReference>
<feature type="domain" description="PKD" evidence="1">
    <location>
        <begin position="1424"/>
        <end position="1480"/>
    </location>
</feature>
<feature type="domain" description="PKD" evidence="1">
    <location>
        <begin position="798"/>
        <end position="848"/>
    </location>
</feature>
<feature type="domain" description="PKD" evidence="1">
    <location>
        <begin position="1159"/>
        <end position="1209"/>
    </location>
</feature>
<dbReference type="RefSeq" id="WP_005373629.1">
    <property type="nucleotide sequence ID" value="NZ_CM001475.1"/>
</dbReference>
<accession>H8GNN3</accession>
<feature type="domain" description="PKD" evidence="1">
    <location>
        <begin position="1340"/>
        <end position="1390"/>
    </location>
</feature>
<feature type="domain" description="PKD" evidence="1">
    <location>
        <begin position="1068"/>
        <end position="1118"/>
    </location>
</feature>
<dbReference type="InterPro" id="IPR035234">
    <property type="entry name" value="IgGFc-bd_N"/>
</dbReference>